<name>A0A6G0WDU2_APHCR</name>
<dbReference type="Proteomes" id="UP000478052">
    <property type="component" value="Unassembled WGS sequence"/>
</dbReference>
<evidence type="ECO:0000313" key="1">
    <source>
        <dbReference type="EMBL" id="KAF0725663.1"/>
    </source>
</evidence>
<evidence type="ECO:0000313" key="2">
    <source>
        <dbReference type="Proteomes" id="UP000478052"/>
    </source>
</evidence>
<sequence length="32" mass="3837">MLCVFIVCVFFFVSVYTRMCRNNSSIFNFSNF</sequence>
<reference evidence="1 2" key="1">
    <citation type="submission" date="2019-08" db="EMBL/GenBank/DDBJ databases">
        <title>Whole genome of Aphis craccivora.</title>
        <authorList>
            <person name="Voronova N.V."/>
            <person name="Shulinski R.S."/>
            <person name="Bandarenka Y.V."/>
            <person name="Zhorov D.G."/>
            <person name="Warner D."/>
        </authorList>
    </citation>
    <scope>NUCLEOTIDE SEQUENCE [LARGE SCALE GENOMIC DNA]</scope>
    <source>
        <strain evidence="1">180601</strain>
        <tissue evidence="1">Whole Body</tissue>
    </source>
</reference>
<dbReference type="AlphaFoldDB" id="A0A6G0WDU2"/>
<gene>
    <name evidence="1" type="ORF">FWK35_00032113</name>
</gene>
<proteinExistence type="predicted"/>
<accession>A0A6G0WDU2</accession>
<comment type="caution">
    <text evidence="1">The sequence shown here is derived from an EMBL/GenBank/DDBJ whole genome shotgun (WGS) entry which is preliminary data.</text>
</comment>
<organism evidence="1 2">
    <name type="scientific">Aphis craccivora</name>
    <name type="common">Cowpea aphid</name>
    <dbReference type="NCBI Taxonomy" id="307492"/>
    <lineage>
        <taxon>Eukaryota</taxon>
        <taxon>Metazoa</taxon>
        <taxon>Ecdysozoa</taxon>
        <taxon>Arthropoda</taxon>
        <taxon>Hexapoda</taxon>
        <taxon>Insecta</taxon>
        <taxon>Pterygota</taxon>
        <taxon>Neoptera</taxon>
        <taxon>Paraneoptera</taxon>
        <taxon>Hemiptera</taxon>
        <taxon>Sternorrhyncha</taxon>
        <taxon>Aphidomorpha</taxon>
        <taxon>Aphidoidea</taxon>
        <taxon>Aphididae</taxon>
        <taxon>Aphidini</taxon>
        <taxon>Aphis</taxon>
        <taxon>Aphis</taxon>
    </lineage>
</organism>
<protein>
    <submittedName>
        <fullName evidence="1">Uncharacterized protein</fullName>
    </submittedName>
</protein>
<dbReference type="EMBL" id="VUJU01008809">
    <property type="protein sequence ID" value="KAF0725663.1"/>
    <property type="molecule type" value="Genomic_DNA"/>
</dbReference>
<keyword evidence="2" id="KW-1185">Reference proteome</keyword>